<protein>
    <recommendedName>
        <fullName evidence="10">Cytochrome c oxidase subunit 4</fullName>
    </recommendedName>
</protein>
<evidence type="ECO:0000256" key="5">
    <source>
        <dbReference type="ARBA" id="ARBA00022946"/>
    </source>
</evidence>
<dbReference type="Pfam" id="PF02936">
    <property type="entry name" value="COX4"/>
    <property type="match status" value="1"/>
</dbReference>
<evidence type="ECO:0000256" key="6">
    <source>
        <dbReference type="ARBA" id="ARBA00022989"/>
    </source>
</evidence>
<dbReference type="CDD" id="cd00922">
    <property type="entry name" value="Cyt_c_Oxidase_IV"/>
    <property type="match status" value="1"/>
</dbReference>
<reference evidence="11" key="1">
    <citation type="submission" date="2021-02" db="EMBL/GenBank/DDBJ databases">
        <authorList>
            <person name="Steward A R."/>
        </authorList>
    </citation>
    <scope>NUCLEOTIDE SEQUENCE</scope>
</reference>
<keyword evidence="9 10" id="KW-0472">Membrane</keyword>
<name>A0A821TES6_9NEOP</name>
<comment type="subcellular location">
    <subcellularLocation>
        <location evidence="1 10">Mitochondrion inner membrane</location>
        <topology evidence="1 10">Single-pass membrane protein</topology>
    </subcellularLocation>
</comment>
<dbReference type="GO" id="GO:0016491">
    <property type="term" value="F:oxidoreductase activity"/>
    <property type="evidence" value="ECO:0007669"/>
    <property type="project" value="UniProtKB-KW"/>
</dbReference>
<dbReference type="AlphaFoldDB" id="A0A821TES6"/>
<evidence type="ECO:0000256" key="10">
    <source>
        <dbReference type="RuleBase" id="RU367145"/>
    </source>
</evidence>
<keyword evidence="3 10" id="KW-0812">Transmembrane</keyword>
<dbReference type="Proteomes" id="UP000663880">
    <property type="component" value="Unassembled WGS sequence"/>
</dbReference>
<evidence type="ECO:0000256" key="2">
    <source>
        <dbReference type="ARBA" id="ARBA00008135"/>
    </source>
</evidence>
<dbReference type="Gene3D" id="1.10.442.10">
    <property type="entry name" value="Cytochrome c oxidase subunit IV"/>
    <property type="match status" value="1"/>
</dbReference>
<feature type="transmembrane region" description="Helical" evidence="10">
    <location>
        <begin position="108"/>
        <end position="131"/>
    </location>
</feature>
<dbReference type="InterPro" id="IPR013288">
    <property type="entry name" value="Cyt_c_oxidase_su4"/>
</dbReference>
<keyword evidence="8 10" id="KW-0496">Mitochondrion</keyword>
<dbReference type="PRINTS" id="PR01873">
    <property type="entry name" value="CYTCOXIDASE4"/>
</dbReference>
<dbReference type="FunFam" id="1.10.442.10:FF:000001">
    <property type="entry name" value="Cytochrome c oxidase subunit 4 isoform 1"/>
    <property type="match status" value="1"/>
</dbReference>
<dbReference type="GO" id="GO:0006123">
    <property type="term" value="P:mitochondrial electron transport, cytochrome c to oxygen"/>
    <property type="evidence" value="ECO:0007669"/>
    <property type="project" value="InterPro"/>
</dbReference>
<dbReference type="EMBL" id="CAJOBZ010000024">
    <property type="protein sequence ID" value="CAF4873203.1"/>
    <property type="molecule type" value="Genomic_DNA"/>
</dbReference>
<accession>A0A821TES6</accession>
<comment type="function">
    <text evidence="10">Component of the cytochrome c oxidase, the last enzyme in the mitochondrial electron transport chain which drives oxidative phosphorylation.</text>
</comment>
<evidence type="ECO:0000256" key="3">
    <source>
        <dbReference type="ARBA" id="ARBA00022692"/>
    </source>
</evidence>
<keyword evidence="5" id="KW-0809">Transit peptide</keyword>
<keyword evidence="4 10" id="KW-0999">Mitochondrion inner membrane</keyword>
<dbReference type="InterPro" id="IPR004203">
    <property type="entry name" value="Cyt_c_oxidase_su4_fam"/>
</dbReference>
<evidence type="ECO:0000256" key="7">
    <source>
        <dbReference type="ARBA" id="ARBA00023002"/>
    </source>
</evidence>
<keyword evidence="6 10" id="KW-1133">Transmembrane helix</keyword>
<proteinExistence type="inferred from homology"/>
<evidence type="ECO:0000256" key="4">
    <source>
        <dbReference type="ARBA" id="ARBA00022792"/>
    </source>
</evidence>
<dbReference type="GO" id="GO:0045277">
    <property type="term" value="C:respiratory chain complex IV"/>
    <property type="evidence" value="ECO:0007669"/>
    <property type="project" value="InterPro"/>
</dbReference>
<evidence type="ECO:0000256" key="1">
    <source>
        <dbReference type="ARBA" id="ARBA00004434"/>
    </source>
</evidence>
<comment type="caution">
    <text evidence="11">The sequence shown here is derived from an EMBL/GenBank/DDBJ whole genome shotgun (WGS) entry which is preliminary data.</text>
</comment>
<evidence type="ECO:0000313" key="12">
    <source>
        <dbReference type="Proteomes" id="UP000663880"/>
    </source>
</evidence>
<keyword evidence="12" id="KW-1185">Reference proteome</keyword>
<dbReference type="OrthoDB" id="186013at2759"/>
<evidence type="ECO:0000256" key="8">
    <source>
        <dbReference type="ARBA" id="ARBA00023128"/>
    </source>
</evidence>
<dbReference type="InterPro" id="IPR036639">
    <property type="entry name" value="Cyt_c_oxidase_su4_sf"/>
</dbReference>
<dbReference type="SUPFAM" id="SSF81406">
    <property type="entry name" value="Mitochondrial cytochrome c oxidase subunit IV"/>
    <property type="match status" value="1"/>
</dbReference>
<keyword evidence="7" id="KW-0560">Oxidoreductase</keyword>
<dbReference type="PANTHER" id="PTHR10707">
    <property type="entry name" value="CYTOCHROME C OXIDASE SUBUNIT IV"/>
    <property type="match status" value="1"/>
</dbReference>
<evidence type="ECO:0000313" key="11">
    <source>
        <dbReference type="EMBL" id="CAF4873203.1"/>
    </source>
</evidence>
<dbReference type="UniPathway" id="UPA00705"/>
<dbReference type="PANTHER" id="PTHR10707:SF10">
    <property type="entry name" value="CYTOCHROME C OXIDASE SUBUNIT 4"/>
    <property type="match status" value="1"/>
</dbReference>
<gene>
    <name evidence="11" type="ORF">PMACD_LOCUS8948</name>
</gene>
<organism evidence="11 12">
    <name type="scientific">Pieris macdunnoughi</name>
    <dbReference type="NCBI Taxonomy" id="345717"/>
    <lineage>
        <taxon>Eukaryota</taxon>
        <taxon>Metazoa</taxon>
        <taxon>Ecdysozoa</taxon>
        <taxon>Arthropoda</taxon>
        <taxon>Hexapoda</taxon>
        <taxon>Insecta</taxon>
        <taxon>Pterygota</taxon>
        <taxon>Neoptera</taxon>
        <taxon>Endopterygota</taxon>
        <taxon>Lepidoptera</taxon>
        <taxon>Glossata</taxon>
        <taxon>Ditrysia</taxon>
        <taxon>Papilionoidea</taxon>
        <taxon>Pieridae</taxon>
        <taxon>Pierinae</taxon>
        <taxon>Pieris</taxon>
    </lineage>
</organism>
<sequence>MLSNFSSLPIKCGAFGLTVRTTYNCSRIGNRDWVGHGVNGMANYKDDAHFPFPAVRFKENTRDICALREKEKGDWRLLCCEEKKALYRASFCQTFSEFQHPTGQWKLCVGWALFLTSFTFWMVMFSHYYVWEPLPSSFSKESQKAQLRRMLELRVAPIDGLSSRWDYDNDRWKVAIVLALVGLSVANPTPLGLGLTTLAHAPGVYTSSVINHGYSVPRLVVAPVAPIIRTVYTAPIVSTVYAHGHGWH</sequence>
<evidence type="ECO:0000256" key="9">
    <source>
        <dbReference type="ARBA" id="ARBA00023136"/>
    </source>
</evidence>
<comment type="subunit">
    <text evidence="10">Component of the cytochrome c oxidase (complex IV, CIV), a multisubunit enzyme composed of 14 subunits.</text>
</comment>
<dbReference type="GO" id="GO:0005743">
    <property type="term" value="C:mitochondrial inner membrane"/>
    <property type="evidence" value="ECO:0007669"/>
    <property type="project" value="UniProtKB-SubCell"/>
</dbReference>
<comment type="similarity">
    <text evidence="2 10">Belongs to the cytochrome c oxidase IV family.</text>
</comment>
<comment type="pathway">
    <text evidence="10">Energy metabolism; oxidative phosphorylation.</text>
</comment>